<dbReference type="Gramene" id="Tc06v2_t001180.2">
    <property type="protein sequence ID" value="Tc06v2_p001180.2"/>
    <property type="gene ID" value="Tc06v2_g001180"/>
</dbReference>
<name>A0AB32WPD6_THECC</name>
<reference evidence="1" key="1">
    <citation type="journal article" date="1997" name="Nucleic Acids Res.">
        <title>tRNAscan-SE: a program for improved detection of transfer RNA genes in genomic sequence.</title>
        <authorList>
            <person name="Lowe T.M."/>
            <person name="Eddy S.R."/>
        </authorList>
    </citation>
    <scope>NUCLEOTIDE SEQUENCE [LARGE SCALE GENOMIC DNA]</scope>
    <source>
        <strain evidence="1">r\B97-61/B2</strain>
    </source>
</reference>
<evidence type="ECO:0000313" key="2">
    <source>
        <dbReference type="RefSeq" id="XP_017979379.1"/>
    </source>
</evidence>
<evidence type="ECO:0000313" key="1">
    <source>
        <dbReference type="Proteomes" id="UP000694886"/>
    </source>
</evidence>
<organism evidence="1 2">
    <name type="scientific">Theobroma cacao</name>
    <name type="common">Cacao</name>
    <name type="synonym">Cocoa</name>
    <dbReference type="NCBI Taxonomy" id="3641"/>
    <lineage>
        <taxon>Eukaryota</taxon>
        <taxon>Viridiplantae</taxon>
        <taxon>Streptophyta</taxon>
        <taxon>Embryophyta</taxon>
        <taxon>Tracheophyta</taxon>
        <taxon>Spermatophyta</taxon>
        <taxon>Magnoliopsida</taxon>
        <taxon>eudicotyledons</taxon>
        <taxon>Gunneridae</taxon>
        <taxon>Pentapetalae</taxon>
        <taxon>rosids</taxon>
        <taxon>malvids</taxon>
        <taxon>Malvales</taxon>
        <taxon>Malvaceae</taxon>
        <taxon>Byttnerioideae</taxon>
        <taxon>Theobroma</taxon>
    </lineage>
</organism>
<proteinExistence type="predicted"/>
<dbReference type="PANTHER" id="PTHR47605">
    <property type="entry name" value="TRANSCRIPTIONAL ELONGATION REGULATOR MINIYO"/>
    <property type="match status" value="1"/>
</dbReference>
<dbReference type="GeneID" id="18595169"/>
<dbReference type="Proteomes" id="UP000694886">
    <property type="component" value="Chromosome 6"/>
</dbReference>
<reference evidence="2" key="2">
    <citation type="submission" date="2025-08" db="UniProtKB">
        <authorList>
            <consortium name="RefSeq"/>
        </authorList>
    </citation>
    <scope>IDENTIFICATION</scope>
</reference>
<dbReference type="PANTHER" id="PTHR47605:SF2">
    <property type="entry name" value="TRANSCRIPTIONAL ELONGATION REGULATOR MINIYO"/>
    <property type="match status" value="1"/>
</dbReference>
<sequence length="96" mass="10818">MCQRQAVIMFAERDFLWTEGDPGAAGYTIKEAVTPTRSTANNIPSYRLATLDTISHLSRFPSIAGTLNLVGEPFQHLRRCGNTKFHILGEIWPQER</sequence>
<accession>A0AB32WPD6</accession>
<dbReference type="InterPro" id="IPR055326">
    <property type="entry name" value="MINIYO"/>
</dbReference>
<dbReference type="RefSeq" id="XP_017979379.1">
    <property type="nucleotide sequence ID" value="XM_018123890.1"/>
</dbReference>
<protein>
    <submittedName>
        <fullName evidence="2">Uncharacterized protein LOC18595169 isoform X2</fullName>
    </submittedName>
</protein>
<dbReference type="AlphaFoldDB" id="A0AB32WPD6"/>
<gene>
    <name evidence="2" type="primary">LOC18595169</name>
</gene>